<reference evidence="2" key="2">
    <citation type="submission" date="2020-09" db="EMBL/GenBank/DDBJ databases">
        <authorList>
            <person name="Sun Q."/>
            <person name="Zhou Y."/>
        </authorList>
    </citation>
    <scope>NUCLEOTIDE SEQUENCE</scope>
    <source>
        <strain evidence="2">CGMCC 1.15425</strain>
    </source>
</reference>
<feature type="transmembrane region" description="Helical" evidence="1">
    <location>
        <begin position="21"/>
        <end position="46"/>
    </location>
</feature>
<gene>
    <name evidence="2" type="ORF">GCM10011403_22490</name>
</gene>
<comment type="caution">
    <text evidence="2">The sequence shown here is derived from an EMBL/GenBank/DDBJ whole genome shotgun (WGS) entry which is preliminary data.</text>
</comment>
<keyword evidence="1" id="KW-0472">Membrane</keyword>
<dbReference type="Proteomes" id="UP000627715">
    <property type="component" value="Unassembled WGS sequence"/>
</dbReference>
<dbReference type="AlphaFoldDB" id="A0A916QKX1"/>
<protein>
    <submittedName>
        <fullName evidence="2">Uncharacterized protein</fullName>
    </submittedName>
</protein>
<evidence type="ECO:0000256" key="1">
    <source>
        <dbReference type="SAM" id="Phobius"/>
    </source>
</evidence>
<accession>A0A916QKX1</accession>
<organism evidence="2 3">
    <name type="scientific">Pseudohongiella nitratireducens</name>
    <dbReference type="NCBI Taxonomy" id="1768907"/>
    <lineage>
        <taxon>Bacteria</taxon>
        <taxon>Pseudomonadati</taxon>
        <taxon>Pseudomonadota</taxon>
        <taxon>Gammaproteobacteria</taxon>
        <taxon>Pseudomonadales</taxon>
        <taxon>Pseudohongiellaceae</taxon>
        <taxon>Pseudohongiella</taxon>
    </lineage>
</organism>
<keyword evidence="3" id="KW-1185">Reference proteome</keyword>
<dbReference type="RefSeq" id="WP_068810364.1">
    <property type="nucleotide sequence ID" value="NZ_BMIY01000009.1"/>
</dbReference>
<proteinExistence type="predicted"/>
<keyword evidence="1" id="KW-0812">Transmembrane</keyword>
<sequence>MKLTLVNKRDGNSSTFVIKGWLRGLLSLCLLGAPVAFGCFGFQVAWSDSPAAQIAGRVSGTHEGDSPTDNLSSLVEITTQRSATDQQAVLFYRLPDRLLTHTADLSFRHRVRMVTAGSPVALYKYGRAMDPAAYSSTTLS</sequence>
<evidence type="ECO:0000313" key="3">
    <source>
        <dbReference type="Proteomes" id="UP000627715"/>
    </source>
</evidence>
<keyword evidence="1" id="KW-1133">Transmembrane helix</keyword>
<evidence type="ECO:0000313" key="2">
    <source>
        <dbReference type="EMBL" id="GFZ78848.1"/>
    </source>
</evidence>
<reference evidence="2" key="1">
    <citation type="journal article" date="2014" name="Int. J. Syst. Evol. Microbiol.">
        <title>Complete genome sequence of Corynebacterium casei LMG S-19264T (=DSM 44701T), isolated from a smear-ripened cheese.</title>
        <authorList>
            <consortium name="US DOE Joint Genome Institute (JGI-PGF)"/>
            <person name="Walter F."/>
            <person name="Albersmeier A."/>
            <person name="Kalinowski J."/>
            <person name="Ruckert C."/>
        </authorList>
    </citation>
    <scope>NUCLEOTIDE SEQUENCE</scope>
    <source>
        <strain evidence="2">CGMCC 1.15425</strain>
    </source>
</reference>
<name>A0A916QKX1_9GAMM</name>
<dbReference type="EMBL" id="BMIY01000009">
    <property type="protein sequence ID" value="GFZ78848.1"/>
    <property type="molecule type" value="Genomic_DNA"/>
</dbReference>